<evidence type="ECO:0000256" key="14">
    <source>
        <dbReference type="SAM" id="Coils"/>
    </source>
</evidence>
<gene>
    <name evidence="18" type="ORF">H9756_01930</name>
</gene>
<dbReference type="AlphaFoldDB" id="A0A9D2T0Y6"/>
<evidence type="ECO:0000256" key="1">
    <source>
        <dbReference type="ARBA" id="ARBA00000085"/>
    </source>
</evidence>
<dbReference type="InterPro" id="IPR036890">
    <property type="entry name" value="HATPase_C_sf"/>
</dbReference>
<dbReference type="InterPro" id="IPR050398">
    <property type="entry name" value="HssS/ArlS-like"/>
</dbReference>
<dbReference type="CDD" id="cd00082">
    <property type="entry name" value="HisKA"/>
    <property type="match status" value="1"/>
</dbReference>
<evidence type="ECO:0000256" key="9">
    <source>
        <dbReference type="ARBA" id="ARBA00022777"/>
    </source>
</evidence>
<dbReference type="Proteomes" id="UP000823895">
    <property type="component" value="Unassembled WGS sequence"/>
</dbReference>
<organism evidence="18 19">
    <name type="scientific">Candidatus Mediterraneibacter gallistercoris</name>
    <dbReference type="NCBI Taxonomy" id="2838671"/>
    <lineage>
        <taxon>Bacteria</taxon>
        <taxon>Bacillati</taxon>
        <taxon>Bacillota</taxon>
        <taxon>Clostridia</taxon>
        <taxon>Lachnospirales</taxon>
        <taxon>Lachnospiraceae</taxon>
        <taxon>Mediterraneibacter</taxon>
    </lineage>
</organism>
<dbReference type="SMART" id="SM00304">
    <property type="entry name" value="HAMP"/>
    <property type="match status" value="1"/>
</dbReference>
<comment type="caution">
    <text evidence="18">The sequence shown here is derived from an EMBL/GenBank/DDBJ whole genome shotgun (WGS) entry which is preliminary data.</text>
</comment>
<dbReference type="PANTHER" id="PTHR45528:SF1">
    <property type="entry name" value="SENSOR HISTIDINE KINASE CPXA"/>
    <property type="match status" value="1"/>
</dbReference>
<dbReference type="CDD" id="cd06225">
    <property type="entry name" value="HAMP"/>
    <property type="match status" value="1"/>
</dbReference>
<keyword evidence="12" id="KW-0902">Two-component regulatory system</keyword>
<evidence type="ECO:0000256" key="12">
    <source>
        <dbReference type="ARBA" id="ARBA00023012"/>
    </source>
</evidence>
<accession>A0A9D2T0Y6</accession>
<dbReference type="InterPro" id="IPR036097">
    <property type="entry name" value="HisK_dim/P_sf"/>
</dbReference>
<evidence type="ECO:0000256" key="6">
    <source>
        <dbReference type="ARBA" id="ARBA00022679"/>
    </source>
</evidence>
<dbReference type="Gene3D" id="6.10.340.10">
    <property type="match status" value="1"/>
</dbReference>
<dbReference type="CDD" id="cd00075">
    <property type="entry name" value="HATPase"/>
    <property type="match status" value="1"/>
</dbReference>
<reference evidence="18" key="2">
    <citation type="submission" date="2021-04" db="EMBL/GenBank/DDBJ databases">
        <authorList>
            <person name="Gilroy R."/>
        </authorList>
    </citation>
    <scope>NUCLEOTIDE SEQUENCE</scope>
    <source>
        <strain evidence="18">CHK165-2605</strain>
    </source>
</reference>
<evidence type="ECO:0000256" key="13">
    <source>
        <dbReference type="ARBA" id="ARBA00023136"/>
    </source>
</evidence>
<feature type="domain" description="Histidine kinase" evidence="16">
    <location>
        <begin position="252"/>
        <end position="465"/>
    </location>
</feature>
<evidence type="ECO:0000313" key="18">
    <source>
        <dbReference type="EMBL" id="HJC42432.1"/>
    </source>
</evidence>
<evidence type="ECO:0000256" key="2">
    <source>
        <dbReference type="ARBA" id="ARBA00004651"/>
    </source>
</evidence>
<keyword evidence="5" id="KW-0597">Phosphoprotein</keyword>
<keyword evidence="14" id="KW-0175">Coiled coil</keyword>
<dbReference type="SMART" id="SM00387">
    <property type="entry name" value="HATPase_c"/>
    <property type="match status" value="1"/>
</dbReference>
<dbReference type="PROSITE" id="PS50109">
    <property type="entry name" value="HIS_KIN"/>
    <property type="match status" value="1"/>
</dbReference>
<keyword evidence="11 15" id="KW-1133">Transmembrane helix</keyword>
<evidence type="ECO:0000256" key="11">
    <source>
        <dbReference type="ARBA" id="ARBA00022989"/>
    </source>
</evidence>
<dbReference type="GO" id="GO:0005886">
    <property type="term" value="C:plasma membrane"/>
    <property type="evidence" value="ECO:0007669"/>
    <property type="project" value="UniProtKB-SubCell"/>
</dbReference>
<feature type="domain" description="HAMP" evidence="17">
    <location>
        <begin position="185"/>
        <end position="237"/>
    </location>
</feature>
<dbReference type="EMBL" id="DWWI01000045">
    <property type="protein sequence ID" value="HJC42432.1"/>
    <property type="molecule type" value="Genomic_DNA"/>
</dbReference>
<dbReference type="PRINTS" id="PR00344">
    <property type="entry name" value="BCTRLSENSOR"/>
</dbReference>
<dbReference type="Gene3D" id="3.30.565.10">
    <property type="entry name" value="Histidine kinase-like ATPase, C-terminal domain"/>
    <property type="match status" value="1"/>
</dbReference>
<evidence type="ECO:0000256" key="3">
    <source>
        <dbReference type="ARBA" id="ARBA00012438"/>
    </source>
</evidence>
<dbReference type="SUPFAM" id="SSF47384">
    <property type="entry name" value="Homodimeric domain of signal transducing histidine kinase"/>
    <property type="match status" value="1"/>
</dbReference>
<dbReference type="SUPFAM" id="SSF55874">
    <property type="entry name" value="ATPase domain of HSP90 chaperone/DNA topoisomerase II/histidine kinase"/>
    <property type="match status" value="1"/>
</dbReference>
<evidence type="ECO:0000256" key="10">
    <source>
        <dbReference type="ARBA" id="ARBA00022840"/>
    </source>
</evidence>
<dbReference type="InterPro" id="IPR003594">
    <property type="entry name" value="HATPase_dom"/>
</dbReference>
<evidence type="ECO:0000256" key="7">
    <source>
        <dbReference type="ARBA" id="ARBA00022692"/>
    </source>
</evidence>
<feature type="transmembrane region" description="Helical" evidence="15">
    <location>
        <begin position="164"/>
        <end position="187"/>
    </location>
</feature>
<keyword evidence="9 18" id="KW-0418">Kinase</keyword>
<comment type="catalytic activity">
    <reaction evidence="1">
        <text>ATP + protein L-histidine = ADP + protein N-phospho-L-histidine.</text>
        <dbReference type="EC" id="2.7.13.3"/>
    </reaction>
</comment>
<dbReference type="Pfam" id="PF02518">
    <property type="entry name" value="HATPase_c"/>
    <property type="match status" value="1"/>
</dbReference>
<dbReference type="InterPro" id="IPR003661">
    <property type="entry name" value="HisK_dim/P_dom"/>
</dbReference>
<keyword evidence="4" id="KW-1003">Cell membrane</keyword>
<evidence type="ECO:0000259" key="16">
    <source>
        <dbReference type="PROSITE" id="PS50109"/>
    </source>
</evidence>
<evidence type="ECO:0000256" key="5">
    <source>
        <dbReference type="ARBA" id="ARBA00022553"/>
    </source>
</evidence>
<dbReference type="EC" id="2.7.13.3" evidence="3"/>
<keyword evidence="6" id="KW-0808">Transferase</keyword>
<dbReference type="Pfam" id="PF00672">
    <property type="entry name" value="HAMP"/>
    <property type="match status" value="1"/>
</dbReference>
<evidence type="ECO:0000259" key="17">
    <source>
        <dbReference type="PROSITE" id="PS50885"/>
    </source>
</evidence>
<dbReference type="SUPFAM" id="SSF158472">
    <property type="entry name" value="HAMP domain-like"/>
    <property type="match status" value="1"/>
</dbReference>
<evidence type="ECO:0000313" key="19">
    <source>
        <dbReference type="Proteomes" id="UP000823895"/>
    </source>
</evidence>
<evidence type="ECO:0000256" key="4">
    <source>
        <dbReference type="ARBA" id="ARBA00022475"/>
    </source>
</evidence>
<name>A0A9D2T0Y6_9FIRM</name>
<feature type="coiled-coil region" evidence="14">
    <location>
        <begin position="222"/>
        <end position="249"/>
    </location>
</feature>
<dbReference type="InterPro" id="IPR004358">
    <property type="entry name" value="Sig_transdc_His_kin-like_C"/>
</dbReference>
<dbReference type="PANTHER" id="PTHR45528">
    <property type="entry name" value="SENSOR HISTIDINE KINASE CPXA"/>
    <property type="match status" value="1"/>
</dbReference>
<dbReference type="SMART" id="SM00388">
    <property type="entry name" value="HisKA"/>
    <property type="match status" value="1"/>
</dbReference>
<dbReference type="GO" id="GO:0005524">
    <property type="term" value="F:ATP binding"/>
    <property type="evidence" value="ECO:0007669"/>
    <property type="project" value="UniProtKB-KW"/>
</dbReference>
<dbReference type="Pfam" id="PF00512">
    <property type="entry name" value="HisKA"/>
    <property type="match status" value="1"/>
</dbReference>
<keyword evidence="13 15" id="KW-0472">Membrane</keyword>
<comment type="subcellular location">
    <subcellularLocation>
        <location evidence="2">Cell membrane</location>
        <topology evidence="2">Multi-pass membrane protein</topology>
    </subcellularLocation>
</comment>
<keyword evidence="8" id="KW-0547">Nucleotide-binding</keyword>
<reference evidence="18" key="1">
    <citation type="journal article" date="2021" name="PeerJ">
        <title>Extensive microbial diversity within the chicken gut microbiome revealed by metagenomics and culture.</title>
        <authorList>
            <person name="Gilroy R."/>
            <person name="Ravi A."/>
            <person name="Getino M."/>
            <person name="Pursley I."/>
            <person name="Horton D.L."/>
            <person name="Alikhan N.F."/>
            <person name="Baker D."/>
            <person name="Gharbi K."/>
            <person name="Hall N."/>
            <person name="Watson M."/>
            <person name="Adriaenssens E.M."/>
            <person name="Foster-Nyarko E."/>
            <person name="Jarju S."/>
            <person name="Secka A."/>
            <person name="Antonio M."/>
            <person name="Oren A."/>
            <person name="Chaudhuri R.R."/>
            <person name="La Ragione R."/>
            <person name="Hildebrand F."/>
            <person name="Pallen M.J."/>
        </authorList>
    </citation>
    <scope>NUCLEOTIDE SEQUENCE</scope>
    <source>
        <strain evidence="18">CHK165-2605</strain>
    </source>
</reference>
<dbReference type="PROSITE" id="PS50885">
    <property type="entry name" value="HAMP"/>
    <property type="match status" value="1"/>
</dbReference>
<proteinExistence type="predicted"/>
<sequence>MKFRIKIMVCMLCLVSVLFGVGSSALILISFQNGLEQERDTAENSYRLLIYTLQMSGETETYSEEDMQDTLRQIAGQRGSYWDLIALSGDDGVLYSQGKAAEYLTRTEERGDEDVCVVTSFRTDDGDTYIRVSGGFLSGDQTMYLEAGHDISSLYEKREYQQKMYRIIFVAAMIICALFSYGTAYLLTRPLSVLATGAREISGGNLSFRTNIRYGDEIGSLSEDFDRMAEQIETNVRKLEQAVERQERFVGSFTHEMKTPMTAVIGYADLLRSQELTEEERRDAADYIFSEGRRLERLSMKLLDIYVAEKTDVRLSIHSPGRIAENMADHLRPVFEKKKITLKGNYEKGKCLLEPDLFRSLTVNLIDNASKAAGEGGHIWVSVRMTDEGCVLCVDDDGPGIPEDAREHLTEAFYRVDKSRSRKQGGAGLGLTLCAEIVKLHGGTLVFKKRRGGGTRVIAELRGELYEK</sequence>
<protein>
    <recommendedName>
        <fullName evidence="3">histidine kinase</fullName>
        <ecNumber evidence="3">2.7.13.3</ecNumber>
    </recommendedName>
</protein>
<evidence type="ECO:0000256" key="8">
    <source>
        <dbReference type="ARBA" id="ARBA00022741"/>
    </source>
</evidence>
<keyword evidence="7 15" id="KW-0812">Transmembrane</keyword>
<dbReference type="Gene3D" id="1.10.287.130">
    <property type="match status" value="1"/>
</dbReference>
<keyword evidence="10" id="KW-0067">ATP-binding</keyword>
<evidence type="ECO:0000256" key="15">
    <source>
        <dbReference type="SAM" id="Phobius"/>
    </source>
</evidence>
<dbReference type="GO" id="GO:0000155">
    <property type="term" value="F:phosphorelay sensor kinase activity"/>
    <property type="evidence" value="ECO:0007669"/>
    <property type="project" value="InterPro"/>
</dbReference>
<dbReference type="InterPro" id="IPR003660">
    <property type="entry name" value="HAMP_dom"/>
</dbReference>
<dbReference type="InterPro" id="IPR005467">
    <property type="entry name" value="His_kinase_dom"/>
</dbReference>